<feature type="domain" description="Heterokaryon incompatibility" evidence="1">
    <location>
        <begin position="68"/>
        <end position="148"/>
    </location>
</feature>
<evidence type="ECO:0000259" key="1">
    <source>
        <dbReference type="Pfam" id="PF06985"/>
    </source>
</evidence>
<sequence length="148" mass="16506">MTEEIRSALGIAAPAVPGGSLATPHTYEKLRSNNSHIRVLTLQPSQDASADLRCSIQQQELGMIAGQYESISYTWGSQSLVCKLYCDGGCVIHITANLHSALRRFRFKYDTRRIWADAVCINQADAEEKSHQIPLMPQIYRCALRVLV</sequence>
<dbReference type="EMBL" id="KZ613946">
    <property type="protein sequence ID" value="PMD39399.1"/>
    <property type="molecule type" value="Genomic_DNA"/>
</dbReference>
<accession>A0A2J6RLN5</accession>
<reference evidence="2 3" key="1">
    <citation type="submission" date="2016-04" db="EMBL/GenBank/DDBJ databases">
        <title>A degradative enzymes factory behind the ericoid mycorrhizal symbiosis.</title>
        <authorList>
            <consortium name="DOE Joint Genome Institute"/>
            <person name="Martino E."/>
            <person name="Morin E."/>
            <person name="Grelet G."/>
            <person name="Kuo A."/>
            <person name="Kohler A."/>
            <person name="Daghino S."/>
            <person name="Barry K."/>
            <person name="Choi C."/>
            <person name="Cichocki N."/>
            <person name="Clum A."/>
            <person name="Copeland A."/>
            <person name="Hainaut M."/>
            <person name="Haridas S."/>
            <person name="Labutti K."/>
            <person name="Lindquist E."/>
            <person name="Lipzen A."/>
            <person name="Khouja H.-R."/>
            <person name="Murat C."/>
            <person name="Ohm R."/>
            <person name="Olson A."/>
            <person name="Spatafora J."/>
            <person name="Veneault-Fourrey C."/>
            <person name="Henrissat B."/>
            <person name="Grigoriev I."/>
            <person name="Martin F."/>
            <person name="Perotto S."/>
        </authorList>
    </citation>
    <scope>NUCLEOTIDE SEQUENCE [LARGE SCALE GENOMIC DNA]</scope>
    <source>
        <strain evidence="2 3">F</strain>
    </source>
</reference>
<protein>
    <recommendedName>
        <fullName evidence="1">Heterokaryon incompatibility domain-containing protein</fullName>
    </recommendedName>
</protein>
<keyword evidence="3" id="KW-1185">Reference proteome</keyword>
<dbReference type="Proteomes" id="UP000235786">
    <property type="component" value="Unassembled WGS sequence"/>
</dbReference>
<proteinExistence type="predicted"/>
<dbReference type="PANTHER" id="PTHR24148">
    <property type="entry name" value="ANKYRIN REPEAT DOMAIN-CONTAINING PROTEIN 39 HOMOLOG-RELATED"/>
    <property type="match status" value="1"/>
</dbReference>
<evidence type="ECO:0000313" key="3">
    <source>
        <dbReference type="Proteomes" id="UP000235786"/>
    </source>
</evidence>
<gene>
    <name evidence="2" type="ORF">L207DRAFT_583275</name>
</gene>
<dbReference type="OrthoDB" id="3526006at2759"/>
<evidence type="ECO:0000313" key="2">
    <source>
        <dbReference type="EMBL" id="PMD39399.1"/>
    </source>
</evidence>
<name>A0A2J6RLN5_HYAVF</name>
<dbReference type="InterPro" id="IPR010730">
    <property type="entry name" value="HET"/>
</dbReference>
<dbReference type="STRING" id="1149755.A0A2J6RLN5"/>
<dbReference type="Pfam" id="PF06985">
    <property type="entry name" value="HET"/>
    <property type="match status" value="1"/>
</dbReference>
<organism evidence="2 3">
    <name type="scientific">Hyaloscypha variabilis (strain UAMH 11265 / GT02V1 / F)</name>
    <name type="common">Meliniomyces variabilis</name>
    <dbReference type="NCBI Taxonomy" id="1149755"/>
    <lineage>
        <taxon>Eukaryota</taxon>
        <taxon>Fungi</taxon>
        <taxon>Dikarya</taxon>
        <taxon>Ascomycota</taxon>
        <taxon>Pezizomycotina</taxon>
        <taxon>Leotiomycetes</taxon>
        <taxon>Helotiales</taxon>
        <taxon>Hyaloscyphaceae</taxon>
        <taxon>Hyaloscypha</taxon>
        <taxon>Hyaloscypha variabilis</taxon>
    </lineage>
</organism>
<dbReference type="PANTHER" id="PTHR24148:SF80">
    <property type="entry name" value="HETEROKARYON INCOMPATIBILITY DOMAIN-CONTAINING PROTEIN"/>
    <property type="match status" value="1"/>
</dbReference>
<dbReference type="AlphaFoldDB" id="A0A2J6RLN5"/>
<dbReference type="InterPro" id="IPR052895">
    <property type="entry name" value="HetReg/Transcr_Mod"/>
</dbReference>